<keyword evidence="1" id="KW-0695">RNA-directed DNA polymerase</keyword>
<dbReference type="Gene3D" id="3.30.70.270">
    <property type="match status" value="1"/>
</dbReference>
<name>A0A699TVP8_TANCI</name>
<dbReference type="EMBL" id="BKCJ011270521">
    <property type="protein sequence ID" value="GFD13146.1"/>
    <property type="molecule type" value="Genomic_DNA"/>
</dbReference>
<dbReference type="AlphaFoldDB" id="A0A699TVP8"/>
<dbReference type="GO" id="GO:0003964">
    <property type="term" value="F:RNA-directed DNA polymerase activity"/>
    <property type="evidence" value="ECO:0007669"/>
    <property type="project" value="UniProtKB-KW"/>
</dbReference>
<accession>A0A699TVP8</accession>
<reference evidence="1" key="1">
    <citation type="journal article" date="2019" name="Sci. Rep.">
        <title>Draft genome of Tanacetum cinerariifolium, the natural source of mosquito coil.</title>
        <authorList>
            <person name="Yamashiro T."/>
            <person name="Shiraishi A."/>
            <person name="Satake H."/>
            <person name="Nakayama K."/>
        </authorList>
    </citation>
    <scope>NUCLEOTIDE SEQUENCE</scope>
</reference>
<protein>
    <submittedName>
        <fullName evidence="1">Reverse transcriptase domain-containing protein</fullName>
    </submittedName>
</protein>
<dbReference type="InterPro" id="IPR043502">
    <property type="entry name" value="DNA/RNA_pol_sf"/>
</dbReference>
<evidence type="ECO:0000313" key="1">
    <source>
        <dbReference type="EMBL" id="GFD13146.1"/>
    </source>
</evidence>
<dbReference type="InterPro" id="IPR043128">
    <property type="entry name" value="Rev_trsase/Diguanyl_cyclase"/>
</dbReference>
<dbReference type="SUPFAM" id="SSF56672">
    <property type="entry name" value="DNA/RNA polymerases"/>
    <property type="match status" value="1"/>
</dbReference>
<sequence length="81" mass="9211">MLKRCEDTKLALNWEKSHFMVKEGIVLGHKISKKGIEVDKAKIKVISKLPHPTTVKEFAVSSDMQDFTVALSRISRKSQDQ</sequence>
<organism evidence="1">
    <name type="scientific">Tanacetum cinerariifolium</name>
    <name type="common">Dalmatian daisy</name>
    <name type="synonym">Chrysanthemum cinerariifolium</name>
    <dbReference type="NCBI Taxonomy" id="118510"/>
    <lineage>
        <taxon>Eukaryota</taxon>
        <taxon>Viridiplantae</taxon>
        <taxon>Streptophyta</taxon>
        <taxon>Embryophyta</taxon>
        <taxon>Tracheophyta</taxon>
        <taxon>Spermatophyta</taxon>
        <taxon>Magnoliopsida</taxon>
        <taxon>eudicotyledons</taxon>
        <taxon>Gunneridae</taxon>
        <taxon>Pentapetalae</taxon>
        <taxon>asterids</taxon>
        <taxon>campanulids</taxon>
        <taxon>Asterales</taxon>
        <taxon>Asteraceae</taxon>
        <taxon>Asteroideae</taxon>
        <taxon>Anthemideae</taxon>
        <taxon>Anthemidinae</taxon>
        <taxon>Tanacetum</taxon>
    </lineage>
</organism>
<keyword evidence="1" id="KW-0548">Nucleotidyltransferase</keyword>
<comment type="caution">
    <text evidence="1">The sequence shown here is derived from an EMBL/GenBank/DDBJ whole genome shotgun (WGS) entry which is preliminary data.</text>
</comment>
<gene>
    <name evidence="1" type="ORF">Tci_885115</name>
</gene>
<proteinExistence type="predicted"/>
<keyword evidence="1" id="KW-0808">Transferase</keyword>